<accession>A0A2H0V3P4</accession>
<evidence type="ECO:0000313" key="4">
    <source>
        <dbReference type="Proteomes" id="UP000229901"/>
    </source>
</evidence>
<dbReference type="Gene3D" id="3.30.470.20">
    <property type="entry name" value="ATP-grasp fold, B domain"/>
    <property type="match status" value="1"/>
</dbReference>
<keyword evidence="1" id="KW-0547">Nucleotide-binding</keyword>
<dbReference type="GO" id="GO:0005737">
    <property type="term" value="C:cytoplasm"/>
    <property type="evidence" value="ECO:0007669"/>
    <property type="project" value="TreeGrafter"/>
</dbReference>
<evidence type="ECO:0000313" key="3">
    <source>
        <dbReference type="EMBL" id="PIR93724.1"/>
    </source>
</evidence>
<dbReference type="SUPFAM" id="SSF56059">
    <property type="entry name" value="Glutathione synthetase ATP-binding domain-like"/>
    <property type="match status" value="1"/>
</dbReference>
<evidence type="ECO:0000259" key="2">
    <source>
        <dbReference type="PROSITE" id="PS50975"/>
    </source>
</evidence>
<protein>
    <recommendedName>
        <fullName evidence="2">ATP-grasp domain-containing protein</fullName>
    </recommendedName>
</protein>
<dbReference type="GO" id="GO:0043774">
    <property type="term" value="F:coenzyme F420-2 alpha-glutamyl ligase activity"/>
    <property type="evidence" value="ECO:0007669"/>
    <property type="project" value="TreeGrafter"/>
</dbReference>
<proteinExistence type="predicted"/>
<keyword evidence="1" id="KW-0067">ATP-binding</keyword>
<dbReference type="EMBL" id="PFAP01000041">
    <property type="protein sequence ID" value="PIR93724.1"/>
    <property type="molecule type" value="Genomic_DNA"/>
</dbReference>
<dbReference type="Pfam" id="PF08443">
    <property type="entry name" value="RimK"/>
    <property type="match status" value="1"/>
</dbReference>
<dbReference type="GO" id="GO:0046872">
    <property type="term" value="F:metal ion binding"/>
    <property type="evidence" value="ECO:0007669"/>
    <property type="project" value="InterPro"/>
</dbReference>
<dbReference type="GO" id="GO:0005524">
    <property type="term" value="F:ATP binding"/>
    <property type="evidence" value="ECO:0007669"/>
    <property type="project" value="UniProtKB-UniRule"/>
</dbReference>
<dbReference type="AlphaFoldDB" id="A0A2H0V3P4"/>
<dbReference type="PANTHER" id="PTHR21621">
    <property type="entry name" value="RIBOSOMAL PROTEIN S6 MODIFICATION PROTEIN"/>
    <property type="match status" value="1"/>
</dbReference>
<sequence>MINMRKKNIVVVYYGDDWKRPIPLPNAESTRKSFEYWHDKGLEKNVNFYRASIKWYDDDSATFSKAWVYREGKWKKIISKIKPDLIFDKISSKKNYKMFDKKVEIAAKTKFFNNPAFRVVFDNKFTQFLLFSELMPKSILANNKKEYEQALKVIKTSKVVVKPLFGSGGFNILIEEKSKLKNKRIKYPVLLQAFVKSYNGVPGIPGIKGVADLRLVFMNHKLIYSLSRIAKKNSLFTNFHQGATAVMVQRKSIPKPIWQLVKPIQKKLKVFNDASYSLDFIFDEKGQAYLLEMNTTPGMDLLHELGDEKTKEKNLEELIKIV</sequence>
<dbReference type="PANTHER" id="PTHR21621:SF2">
    <property type="entry name" value="COENZYME GAMMA-F420-2:ALPHA-L-GLUTAMATE LIGASE"/>
    <property type="match status" value="1"/>
</dbReference>
<dbReference type="InterPro" id="IPR011761">
    <property type="entry name" value="ATP-grasp"/>
</dbReference>
<feature type="domain" description="ATP-grasp" evidence="2">
    <location>
        <begin position="125"/>
        <end position="319"/>
    </location>
</feature>
<gene>
    <name evidence="3" type="ORF">COT97_05150</name>
</gene>
<organism evidence="3 4">
    <name type="scientific">Candidatus Falkowbacteria bacterium CG10_big_fil_rev_8_21_14_0_10_39_11</name>
    <dbReference type="NCBI Taxonomy" id="1974565"/>
    <lineage>
        <taxon>Bacteria</taxon>
        <taxon>Candidatus Falkowiibacteriota</taxon>
    </lineage>
</organism>
<comment type="caution">
    <text evidence="3">The sequence shown here is derived from an EMBL/GenBank/DDBJ whole genome shotgun (WGS) entry which is preliminary data.</text>
</comment>
<dbReference type="Proteomes" id="UP000229901">
    <property type="component" value="Unassembled WGS sequence"/>
</dbReference>
<dbReference type="PROSITE" id="PS50975">
    <property type="entry name" value="ATP_GRASP"/>
    <property type="match status" value="1"/>
</dbReference>
<name>A0A2H0V3P4_9BACT</name>
<dbReference type="InterPro" id="IPR013651">
    <property type="entry name" value="ATP-grasp_RimK-type"/>
</dbReference>
<evidence type="ECO:0000256" key="1">
    <source>
        <dbReference type="PROSITE-ProRule" id="PRU00409"/>
    </source>
</evidence>
<reference evidence="4" key="1">
    <citation type="submission" date="2017-09" db="EMBL/GenBank/DDBJ databases">
        <title>Depth-based differentiation of microbial function through sediment-hosted aquifers and enrichment of novel symbionts in the deep terrestrial subsurface.</title>
        <authorList>
            <person name="Probst A.J."/>
            <person name="Ladd B."/>
            <person name="Jarett J.K."/>
            <person name="Geller-Mcgrath D.E."/>
            <person name="Sieber C.M.K."/>
            <person name="Emerson J.B."/>
            <person name="Anantharaman K."/>
            <person name="Thomas B.C."/>
            <person name="Malmstrom R."/>
            <person name="Stieglmeier M."/>
            <person name="Klingl A."/>
            <person name="Woyke T."/>
            <person name="Ryan C.M."/>
            <person name="Banfield J.F."/>
        </authorList>
    </citation>
    <scope>NUCLEOTIDE SEQUENCE [LARGE SCALE GENOMIC DNA]</scope>
</reference>